<gene>
    <name evidence="4" type="ORF">PBLR_16051</name>
</gene>
<evidence type="ECO:0000259" key="3">
    <source>
        <dbReference type="Pfam" id="PF17863"/>
    </source>
</evidence>
<dbReference type="Gene3D" id="3.40.50.300">
    <property type="entry name" value="P-loop containing nucleotide triphosphate hydrolases"/>
    <property type="match status" value="1"/>
</dbReference>
<dbReference type="Gene3D" id="1.10.8.80">
    <property type="entry name" value="Magnesium chelatase subunit I, C-Terminal domain"/>
    <property type="match status" value="1"/>
</dbReference>
<dbReference type="AlphaFoldDB" id="A0A383RLR4"/>
<dbReference type="InterPro" id="IPR050764">
    <property type="entry name" value="CbbQ/NirQ/NorQ/GpvN"/>
</dbReference>
<evidence type="ECO:0000259" key="2">
    <source>
        <dbReference type="Pfam" id="PF07726"/>
    </source>
</evidence>
<dbReference type="GO" id="GO:0005524">
    <property type="term" value="F:ATP binding"/>
    <property type="evidence" value="ECO:0007669"/>
    <property type="project" value="InterPro"/>
</dbReference>
<feature type="domain" description="ATPase AAA-3" evidence="2">
    <location>
        <begin position="59"/>
        <end position="189"/>
    </location>
</feature>
<name>A0A383RLR4_PAEAL</name>
<evidence type="ECO:0000313" key="5">
    <source>
        <dbReference type="Proteomes" id="UP000304148"/>
    </source>
</evidence>
<dbReference type="PANTHER" id="PTHR42759">
    <property type="entry name" value="MOXR FAMILY PROTEIN"/>
    <property type="match status" value="1"/>
</dbReference>
<proteinExistence type="predicted"/>
<sequence>MTNEWSVSGGQRPQRDTDVWLAEFAQRGWISYLERMEQVIVGKREVITMAGLAMISGGHILLEDVPGVGKTVLARAMARVTGGSFRRIQMTPDMMPADITGSMVWEPSSGELRYSEGALQANVVLADELNRAPARTQSALLEAMEERMVTVDGMTRPLPDPFMLIGTQNPQYFEGTYRMPEAEADRFMMRLSIGYPHAEHEADMLLRQREEHPLMRVKPLWTPEEWRLLVRRVHMVHVDEALCRYMANLALATRTHESVALGVSPRGTLALMRAAQANAWVEGRTYAVPDDVKAIAVYVLAHRLQLHNHAVRAGIVAEEIVLEVLGHTAVPGFPSGSAGKRGTSGGGPPISTSLAGRTRQASSYRTHARDVQFPSVQGEQTNSRQAGKRIWFGGDYQ</sequence>
<accession>A0A383RLR4</accession>
<dbReference type="GO" id="GO:0016887">
    <property type="term" value="F:ATP hydrolysis activity"/>
    <property type="evidence" value="ECO:0007669"/>
    <property type="project" value="InterPro"/>
</dbReference>
<feature type="domain" description="ChlI/MoxR AAA lid" evidence="3">
    <location>
        <begin position="252"/>
        <end position="321"/>
    </location>
</feature>
<dbReference type="Proteomes" id="UP000304148">
    <property type="component" value="Chromosome"/>
</dbReference>
<dbReference type="EMBL" id="LS992241">
    <property type="protein sequence ID" value="SYX87621.1"/>
    <property type="molecule type" value="Genomic_DNA"/>
</dbReference>
<dbReference type="Pfam" id="PF07726">
    <property type="entry name" value="AAA_3"/>
    <property type="match status" value="1"/>
</dbReference>
<dbReference type="Pfam" id="PF17863">
    <property type="entry name" value="AAA_lid_2"/>
    <property type="match status" value="1"/>
</dbReference>
<protein>
    <submittedName>
        <fullName evidence="4">ATPase</fullName>
    </submittedName>
</protein>
<evidence type="ECO:0000256" key="1">
    <source>
        <dbReference type="SAM" id="MobiDB-lite"/>
    </source>
</evidence>
<feature type="region of interest" description="Disordered" evidence="1">
    <location>
        <begin position="333"/>
        <end position="388"/>
    </location>
</feature>
<dbReference type="InterPro" id="IPR011703">
    <property type="entry name" value="ATPase_AAA-3"/>
</dbReference>
<dbReference type="InterPro" id="IPR041628">
    <property type="entry name" value="ChlI/MoxR_AAA_lid"/>
</dbReference>
<feature type="compositionally biased region" description="Polar residues" evidence="1">
    <location>
        <begin position="374"/>
        <end position="385"/>
    </location>
</feature>
<evidence type="ECO:0000313" key="4">
    <source>
        <dbReference type="EMBL" id="SYX87621.1"/>
    </source>
</evidence>
<dbReference type="PANTHER" id="PTHR42759:SF5">
    <property type="entry name" value="METHANOL DEHYDROGENASE REGULATOR"/>
    <property type="match status" value="1"/>
</dbReference>
<dbReference type="SUPFAM" id="SSF52540">
    <property type="entry name" value="P-loop containing nucleoside triphosphate hydrolases"/>
    <property type="match status" value="1"/>
</dbReference>
<organism evidence="4 5">
    <name type="scientific">Paenibacillus alvei</name>
    <name type="common">Bacillus alvei</name>
    <dbReference type="NCBI Taxonomy" id="44250"/>
    <lineage>
        <taxon>Bacteria</taxon>
        <taxon>Bacillati</taxon>
        <taxon>Bacillota</taxon>
        <taxon>Bacilli</taxon>
        <taxon>Bacillales</taxon>
        <taxon>Paenibacillaceae</taxon>
        <taxon>Paenibacillus</taxon>
    </lineage>
</organism>
<dbReference type="RefSeq" id="WP_138189164.1">
    <property type="nucleotide sequence ID" value="NZ_LS992241.1"/>
</dbReference>
<dbReference type="InterPro" id="IPR027417">
    <property type="entry name" value="P-loop_NTPase"/>
</dbReference>
<dbReference type="CDD" id="cd00009">
    <property type="entry name" value="AAA"/>
    <property type="match status" value="1"/>
</dbReference>
<reference evidence="5" key="1">
    <citation type="submission" date="2018-08" db="EMBL/GenBank/DDBJ databases">
        <authorList>
            <person name="Chevrot R."/>
        </authorList>
    </citation>
    <scope>NUCLEOTIDE SEQUENCE [LARGE SCALE GENOMIC DNA]</scope>
</reference>